<dbReference type="Proteomes" id="UP000027222">
    <property type="component" value="Unassembled WGS sequence"/>
</dbReference>
<organism evidence="1 2">
    <name type="scientific">Galerina marginata (strain CBS 339.88)</name>
    <dbReference type="NCBI Taxonomy" id="685588"/>
    <lineage>
        <taxon>Eukaryota</taxon>
        <taxon>Fungi</taxon>
        <taxon>Dikarya</taxon>
        <taxon>Basidiomycota</taxon>
        <taxon>Agaricomycotina</taxon>
        <taxon>Agaricomycetes</taxon>
        <taxon>Agaricomycetidae</taxon>
        <taxon>Agaricales</taxon>
        <taxon>Agaricineae</taxon>
        <taxon>Strophariaceae</taxon>
        <taxon>Galerina</taxon>
    </lineage>
</organism>
<feature type="non-terminal residue" evidence="1">
    <location>
        <position position="57"/>
    </location>
</feature>
<sequence>MTEAMVFPEVFGFKYVKSSVCNYKKVWKDASPEIIAEFIAYGHTAQGLWSKLSARVK</sequence>
<gene>
    <name evidence="1" type="ORF">GALMADRAFT_23433</name>
</gene>
<dbReference type="OrthoDB" id="128308at2759"/>
<evidence type="ECO:0000313" key="1">
    <source>
        <dbReference type="EMBL" id="KDR69494.1"/>
    </source>
</evidence>
<keyword evidence="2" id="KW-1185">Reference proteome</keyword>
<protein>
    <submittedName>
        <fullName evidence="1">Uncharacterized protein</fullName>
    </submittedName>
</protein>
<dbReference type="HOGENOM" id="CLU_3001979_0_0_1"/>
<proteinExistence type="predicted"/>
<dbReference type="AlphaFoldDB" id="A0A067SPA3"/>
<name>A0A067SPA3_GALM3</name>
<accession>A0A067SPA3</accession>
<reference evidence="2" key="1">
    <citation type="journal article" date="2014" name="Proc. Natl. Acad. Sci. U.S.A.">
        <title>Extensive sampling of basidiomycete genomes demonstrates inadequacy of the white-rot/brown-rot paradigm for wood decay fungi.</title>
        <authorList>
            <person name="Riley R."/>
            <person name="Salamov A.A."/>
            <person name="Brown D.W."/>
            <person name="Nagy L.G."/>
            <person name="Floudas D."/>
            <person name="Held B.W."/>
            <person name="Levasseur A."/>
            <person name="Lombard V."/>
            <person name="Morin E."/>
            <person name="Otillar R."/>
            <person name="Lindquist E.A."/>
            <person name="Sun H."/>
            <person name="LaButti K.M."/>
            <person name="Schmutz J."/>
            <person name="Jabbour D."/>
            <person name="Luo H."/>
            <person name="Baker S.E."/>
            <person name="Pisabarro A.G."/>
            <person name="Walton J.D."/>
            <person name="Blanchette R.A."/>
            <person name="Henrissat B."/>
            <person name="Martin F."/>
            <person name="Cullen D."/>
            <person name="Hibbett D.S."/>
            <person name="Grigoriev I.V."/>
        </authorList>
    </citation>
    <scope>NUCLEOTIDE SEQUENCE [LARGE SCALE GENOMIC DNA]</scope>
    <source>
        <strain evidence="2">CBS 339.88</strain>
    </source>
</reference>
<evidence type="ECO:0000313" key="2">
    <source>
        <dbReference type="Proteomes" id="UP000027222"/>
    </source>
</evidence>
<dbReference type="EMBL" id="KL142402">
    <property type="protein sequence ID" value="KDR69494.1"/>
    <property type="molecule type" value="Genomic_DNA"/>
</dbReference>